<proteinExistence type="predicted"/>
<evidence type="ECO:0000313" key="1">
    <source>
        <dbReference type="EMBL" id="QJA72435.1"/>
    </source>
</evidence>
<reference evidence="2" key="1">
    <citation type="submission" date="2020-03" db="EMBL/GenBank/DDBJ databases">
        <title>The deep terrestrial virosphere.</title>
        <authorList>
            <person name="Holmfeldt K."/>
            <person name="Nilsson E."/>
            <person name="Simone D."/>
            <person name="Lopez-Fernandez M."/>
            <person name="Wu X."/>
            <person name="de Brujin I."/>
            <person name="Lundin D."/>
            <person name="Andersson A."/>
            <person name="Bertilsson S."/>
            <person name="Dopson M."/>
        </authorList>
    </citation>
    <scope>NUCLEOTIDE SEQUENCE</scope>
    <source>
        <strain evidence="1">MM415A02760</strain>
        <strain evidence="2">MM415B02204</strain>
    </source>
</reference>
<gene>
    <name evidence="1" type="ORF">MM415A02760_0010</name>
    <name evidence="2" type="ORF">MM415B02204_0003</name>
</gene>
<accession>A0A6M3KUL2</accession>
<organism evidence="2">
    <name type="scientific">viral metagenome</name>
    <dbReference type="NCBI Taxonomy" id="1070528"/>
    <lineage>
        <taxon>unclassified sequences</taxon>
        <taxon>metagenomes</taxon>
        <taxon>organismal metagenomes</taxon>
    </lineage>
</organism>
<evidence type="ECO:0000313" key="2">
    <source>
        <dbReference type="EMBL" id="QJA85540.1"/>
    </source>
</evidence>
<protein>
    <submittedName>
        <fullName evidence="2">Uncharacterized protein</fullName>
    </submittedName>
</protein>
<dbReference type="AlphaFoldDB" id="A0A6M3KUL2"/>
<dbReference type="EMBL" id="MT142581">
    <property type="protein sequence ID" value="QJA85540.1"/>
    <property type="molecule type" value="Genomic_DNA"/>
</dbReference>
<sequence length="47" mass="5289">MIPKSTAYKVVNTATNQVVFAGNAKDARKEYRRLGKKGYTIRLGFPE</sequence>
<dbReference type="EMBL" id="MT141950">
    <property type="protein sequence ID" value="QJA72435.1"/>
    <property type="molecule type" value="Genomic_DNA"/>
</dbReference>
<name>A0A6M3KUL2_9ZZZZ</name>